<dbReference type="RefSeq" id="WP_307689419.1">
    <property type="nucleotide sequence ID" value="NZ_JAUSRO010000005.1"/>
</dbReference>
<reference evidence="3 4" key="1">
    <citation type="submission" date="2023-07" db="EMBL/GenBank/DDBJ databases">
        <title>Sorghum-associated microbial communities from plants grown in Nebraska, USA.</title>
        <authorList>
            <person name="Schachtman D."/>
        </authorList>
    </citation>
    <scope>NUCLEOTIDE SEQUENCE [LARGE SCALE GENOMIC DNA]</scope>
    <source>
        <strain evidence="3 4">DS1607</strain>
    </source>
</reference>
<dbReference type="EMBL" id="JAUSRO010000005">
    <property type="protein sequence ID" value="MDP9899602.1"/>
    <property type="molecule type" value="Genomic_DNA"/>
</dbReference>
<feature type="domain" description="SsuA/THI5-like" evidence="2">
    <location>
        <begin position="41"/>
        <end position="243"/>
    </location>
</feature>
<evidence type="ECO:0000313" key="3">
    <source>
        <dbReference type="EMBL" id="MDP9899602.1"/>
    </source>
</evidence>
<dbReference type="InterPro" id="IPR027939">
    <property type="entry name" value="NMT1/THI5"/>
</dbReference>
<keyword evidence="4" id="KW-1185">Reference proteome</keyword>
<feature type="chain" id="PRO_5045251991" evidence="1">
    <location>
        <begin position="26"/>
        <end position="321"/>
    </location>
</feature>
<comment type="caution">
    <text evidence="3">The sequence shown here is derived from an EMBL/GenBank/DDBJ whole genome shotgun (WGS) entry which is preliminary data.</text>
</comment>
<dbReference type="PANTHER" id="PTHR31528:SF3">
    <property type="entry name" value="THIAMINE BIOSYNTHESIS PROTEIN HI_0357-RELATED"/>
    <property type="match status" value="1"/>
</dbReference>
<proteinExistence type="predicted"/>
<evidence type="ECO:0000256" key="1">
    <source>
        <dbReference type="SAM" id="SignalP"/>
    </source>
</evidence>
<feature type="signal peptide" evidence="1">
    <location>
        <begin position="1"/>
        <end position="25"/>
    </location>
</feature>
<dbReference type="PANTHER" id="PTHR31528">
    <property type="entry name" value="4-AMINO-5-HYDROXYMETHYL-2-METHYLPYRIMIDINE PHOSPHATE SYNTHASE THI11-RELATED"/>
    <property type="match status" value="1"/>
</dbReference>
<dbReference type="SUPFAM" id="SSF53850">
    <property type="entry name" value="Periplasmic binding protein-like II"/>
    <property type="match status" value="1"/>
</dbReference>
<protein>
    <submittedName>
        <fullName evidence="3">NitT/TauT family transport system substrate-binding protein</fullName>
    </submittedName>
</protein>
<name>A0ABT9S8A5_9BURK</name>
<organism evidence="3 4">
    <name type="scientific">Variovorax ginsengisoli</name>
    <dbReference type="NCBI Taxonomy" id="363844"/>
    <lineage>
        <taxon>Bacteria</taxon>
        <taxon>Pseudomonadati</taxon>
        <taxon>Pseudomonadota</taxon>
        <taxon>Betaproteobacteria</taxon>
        <taxon>Burkholderiales</taxon>
        <taxon>Comamonadaceae</taxon>
        <taxon>Variovorax</taxon>
    </lineage>
</organism>
<dbReference type="Proteomes" id="UP001226867">
    <property type="component" value="Unassembled WGS sequence"/>
</dbReference>
<evidence type="ECO:0000259" key="2">
    <source>
        <dbReference type="Pfam" id="PF09084"/>
    </source>
</evidence>
<dbReference type="Gene3D" id="3.40.190.10">
    <property type="entry name" value="Periplasmic binding protein-like II"/>
    <property type="match status" value="2"/>
</dbReference>
<dbReference type="Pfam" id="PF09084">
    <property type="entry name" value="NMT1"/>
    <property type="match status" value="1"/>
</dbReference>
<sequence>MTTHLFRRTALALVLSMAAALPAAAQDAKPVRILTNWFIQPDQAGYWQAAQDNLGKDAGIKITVTQGGPRIQTIPQVASGQAEFGIGNADDVLLARQRGAPVRAVFAHLDYVPYTLVYHTDPAVKSIADLQGRTFAVNIGNAYWEWTKKQYKLANTREIPVSGDLSLFRNDPKMVQQGYSLFLPARMAGAGIPVQQITLASLGYRPYNVLFTTDEMIQKNPALVKATIAAVQKGWSNYVRNPSGLKPMMLEMNKQISSDVYDAANKEMIEKLVSHDLGKIGCMSDARWTEIAGQLRSVAFLPAGFSEKQAYDRTLVPGCGS</sequence>
<dbReference type="InterPro" id="IPR015168">
    <property type="entry name" value="SsuA/THI5"/>
</dbReference>
<keyword evidence="1" id="KW-0732">Signal</keyword>
<accession>A0ABT9S8A5</accession>
<evidence type="ECO:0000313" key="4">
    <source>
        <dbReference type="Proteomes" id="UP001226867"/>
    </source>
</evidence>
<gene>
    <name evidence="3" type="ORF">J2W36_001853</name>
</gene>